<comment type="caution">
    <text evidence="3">The sequence shown here is derived from an EMBL/GenBank/DDBJ whole genome shotgun (WGS) entry which is preliminary data.</text>
</comment>
<dbReference type="InterPro" id="IPR036259">
    <property type="entry name" value="MFS_trans_sf"/>
</dbReference>
<dbReference type="OrthoDB" id="2985014at2759"/>
<evidence type="ECO:0000313" key="4">
    <source>
        <dbReference type="Proteomes" id="UP000605970"/>
    </source>
</evidence>
<name>A0A8S9ZI68_9BILA</name>
<keyword evidence="2" id="KW-0812">Transmembrane</keyword>
<dbReference type="AlphaFoldDB" id="A0A8S9ZI68"/>
<sequence length="138" mass="15798">MSSIQQLPFSSPKICPSHPSLQNPTKNDNKKFYSFNYVRFLILALSTICLSLTVGSSLAFNFTMICMDEGNTLSTTSLPKNYKKQEPLKERLNQDDNKWQKDWLLSVVAVGTLLGTLPINWITEKLGIRLIKYFFIFL</sequence>
<accession>A0A8S9ZI68</accession>
<proteinExistence type="predicted"/>
<evidence type="ECO:0000256" key="1">
    <source>
        <dbReference type="SAM" id="MobiDB-lite"/>
    </source>
</evidence>
<dbReference type="Gene3D" id="1.20.1250.20">
    <property type="entry name" value="MFS general substrate transporter like domains"/>
    <property type="match status" value="1"/>
</dbReference>
<dbReference type="EMBL" id="JABEBT010000089">
    <property type="protein sequence ID" value="KAF7632967.1"/>
    <property type="molecule type" value="Genomic_DNA"/>
</dbReference>
<evidence type="ECO:0000313" key="3">
    <source>
        <dbReference type="EMBL" id="KAF7632967.1"/>
    </source>
</evidence>
<keyword evidence="2" id="KW-1133">Transmembrane helix</keyword>
<organism evidence="3 4">
    <name type="scientific">Meloidogyne graminicola</name>
    <dbReference type="NCBI Taxonomy" id="189291"/>
    <lineage>
        <taxon>Eukaryota</taxon>
        <taxon>Metazoa</taxon>
        <taxon>Ecdysozoa</taxon>
        <taxon>Nematoda</taxon>
        <taxon>Chromadorea</taxon>
        <taxon>Rhabditida</taxon>
        <taxon>Tylenchina</taxon>
        <taxon>Tylenchomorpha</taxon>
        <taxon>Tylenchoidea</taxon>
        <taxon>Meloidogynidae</taxon>
        <taxon>Meloidogyninae</taxon>
        <taxon>Meloidogyne</taxon>
    </lineage>
</organism>
<reference evidence="3" key="1">
    <citation type="journal article" date="2020" name="Ecol. Evol.">
        <title>Genome structure and content of the rice root-knot nematode (Meloidogyne graminicola).</title>
        <authorList>
            <person name="Phan N.T."/>
            <person name="Danchin E.G.J."/>
            <person name="Klopp C."/>
            <person name="Perfus-Barbeoch L."/>
            <person name="Kozlowski D.K."/>
            <person name="Koutsovoulos G.D."/>
            <person name="Lopez-Roques C."/>
            <person name="Bouchez O."/>
            <person name="Zahm M."/>
            <person name="Besnard G."/>
            <person name="Bellafiore S."/>
        </authorList>
    </citation>
    <scope>NUCLEOTIDE SEQUENCE</scope>
    <source>
        <strain evidence="3">VN-18</strain>
    </source>
</reference>
<dbReference type="PANTHER" id="PTHR45757">
    <property type="entry name" value="PROTEIN CBG23364-RELATED"/>
    <property type="match status" value="1"/>
</dbReference>
<feature type="region of interest" description="Disordered" evidence="1">
    <location>
        <begin position="1"/>
        <end position="22"/>
    </location>
</feature>
<protein>
    <submittedName>
        <fullName evidence="3">MFS domain-containing protein</fullName>
    </submittedName>
</protein>
<feature type="transmembrane region" description="Helical" evidence="2">
    <location>
        <begin position="103"/>
        <end position="122"/>
    </location>
</feature>
<dbReference type="SUPFAM" id="SSF103473">
    <property type="entry name" value="MFS general substrate transporter"/>
    <property type="match status" value="1"/>
</dbReference>
<feature type="transmembrane region" description="Helical" evidence="2">
    <location>
        <begin position="40"/>
        <end position="60"/>
    </location>
</feature>
<dbReference type="GO" id="GO:0016020">
    <property type="term" value="C:membrane"/>
    <property type="evidence" value="ECO:0007669"/>
    <property type="project" value="TreeGrafter"/>
</dbReference>
<keyword evidence="4" id="KW-1185">Reference proteome</keyword>
<dbReference type="Proteomes" id="UP000605970">
    <property type="component" value="Unassembled WGS sequence"/>
</dbReference>
<keyword evidence="2" id="KW-0472">Membrane</keyword>
<gene>
    <name evidence="3" type="ORF">Mgra_00007670</name>
</gene>
<evidence type="ECO:0000256" key="2">
    <source>
        <dbReference type="SAM" id="Phobius"/>
    </source>
</evidence>